<dbReference type="OMA" id="RKCGKLY"/>
<dbReference type="InterPro" id="IPR013083">
    <property type="entry name" value="Znf_RING/FYVE/PHD"/>
</dbReference>
<dbReference type="InterPro" id="IPR052727">
    <property type="entry name" value="Rab4/Rab5_effector"/>
</dbReference>
<dbReference type="InterPro" id="IPR013087">
    <property type="entry name" value="Znf_C2H2_type"/>
</dbReference>
<dbReference type="Pfam" id="PF11464">
    <property type="entry name" value="Rbsn"/>
    <property type="match status" value="1"/>
</dbReference>
<evidence type="ECO:0000256" key="3">
    <source>
        <dbReference type="ARBA" id="ARBA00022833"/>
    </source>
</evidence>
<dbReference type="Pfam" id="PF01363">
    <property type="entry name" value="FYVE"/>
    <property type="match status" value="1"/>
</dbReference>
<dbReference type="RefSeq" id="XP_003685286.1">
    <property type="nucleotide sequence ID" value="XM_003685238.1"/>
</dbReference>
<dbReference type="PROSITE" id="PS00028">
    <property type="entry name" value="ZINC_FINGER_C2H2_1"/>
    <property type="match status" value="1"/>
</dbReference>
<dbReference type="InterPro" id="IPR011011">
    <property type="entry name" value="Znf_FYVE_PHD"/>
</dbReference>
<dbReference type="Gene3D" id="3.30.40.10">
    <property type="entry name" value="Zinc/RING finger domain, C3HC4 (zinc finger)"/>
    <property type="match status" value="2"/>
</dbReference>
<evidence type="ECO:0000259" key="6">
    <source>
        <dbReference type="PROSITE" id="PS50178"/>
    </source>
</evidence>
<dbReference type="GO" id="GO:0006896">
    <property type="term" value="P:Golgi to vacuole transport"/>
    <property type="evidence" value="ECO:0007669"/>
    <property type="project" value="EnsemblFungi"/>
</dbReference>
<organism evidence="7 8">
    <name type="scientific">Tetrapisispora phaffii (strain ATCC 24235 / CBS 4417 / NBRC 1672 / NRRL Y-8282 / UCD 70-5)</name>
    <name type="common">Yeast</name>
    <name type="synonym">Fabospora phaffii</name>
    <dbReference type="NCBI Taxonomy" id="1071381"/>
    <lineage>
        <taxon>Eukaryota</taxon>
        <taxon>Fungi</taxon>
        <taxon>Dikarya</taxon>
        <taxon>Ascomycota</taxon>
        <taxon>Saccharomycotina</taxon>
        <taxon>Saccharomycetes</taxon>
        <taxon>Saccharomycetales</taxon>
        <taxon>Saccharomycetaceae</taxon>
        <taxon>Tetrapisispora</taxon>
    </lineage>
</organism>
<dbReference type="OrthoDB" id="166134at2759"/>
<feature type="compositionally biased region" description="Polar residues" evidence="5">
    <location>
        <begin position="74"/>
        <end position="94"/>
    </location>
</feature>
<dbReference type="GO" id="GO:0006906">
    <property type="term" value="P:vesicle fusion"/>
    <property type="evidence" value="ECO:0007669"/>
    <property type="project" value="EnsemblFungi"/>
</dbReference>
<dbReference type="InterPro" id="IPR036531">
    <property type="entry name" value="Rbsn_Rab-bd_sf"/>
</dbReference>
<keyword evidence="2 4" id="KW-0863">Zinc-finger</keyword>
<dbReference type="PROSITE" id="PS50178">
    <property type="entry name" value="ZF_FYVE"/>
    <property type="match status" value="2"/>
</dbReference>
<dbReference type="Proteomes" id="UP000005666">
    <property type="component" value="Chromosome 4"/>
</dbReference>
<feature type="domain" description="FYVE-type" evidence="6">
    <location>
        <begin position="109"/>
        <end position="174"/>
    </location>
</feature>
<dbReference type="GO" id="GO:0008270">
    <property type="term" value="F:zinc ion binding"/>
    <property type="evidence" value="ECO:0007669"/>
    <property type="project" value="UniProtKB-KW"/>
</dbReference>
<dbReference type="AlphaFoldDB" id="G8BSN1"/>
<dbReference type="GO" id="GO:0005829">
    <property type="term" value="C:cytosol"/>
    <property type="evidence" value="ECO:0007669"/>
    <property type="project" value="GOC"/>
</dbReference>
<dbReference type="GO" id="GO:0010009">
    <property type="term" value="C:cytoplasmic side of endosome membrane"/>
    <property type="evidence" value="ECO:0007669"/>
    <property type="project" value="EnsemblFungi"/>
</dbReference>
<gene>
    <name evidence="7" type="primary">TPHA0D02140</name>
    <name evidence="7" type="ordered locus">TPHA_0D02140</name>
</gene>
<dbReference type="STRING" id="1071381.G8BSN1"/>
<dbReference type="KEGG" id="tpf:TPHA_0D02140"/>
<dbReference type="InterPro" id="IPR000306">
    <property type="entry name" value="Znf_FYVE"/>
</dbReference>
<evidence type="ECO:0000313" key="7">
    <source>
        <dbReference type="EMBL" id="CCE62852.1"/>
    </source>
</evidence>
<dbReference type="InterPro" id="IPR017455">
    <property type="entry name" value="Znf_FYVE-rel"/>
</dbReference>
<dbReference type="CDD" id="cd15761">
    <property type="entry name" value="FYVE1_Vac1p_like"/>
    <property type="match status" value="1"/>
</dbReference>
<keyword evidence="3" id="KW-0862">Zinc</keyword>
<dbReference type="PANTHER" id="PTHR13510:SF44">
    <property type="entry name" value="RABENOSYN-5"/>
    <property type="match status" value="1"/>
</dbReference>
<dbReference type="GO" id="GO:0006895">
    <property type="term" value="P:Golgi to endosome transport"/>
    <property type="evidence" value="ECO:0007669"/>
    <property type="project" value="EnsemblFungi"/>
</dbReference>
<dbReference type="GO" id="GO:0032266">
    <property type="term" value="F:phosphatidylinositol-3-phosphate binding"/>
    <property type="evidence" value="ECO:0007669"/>
    <property type="project" value="EnsemblFungi"/>
</dbReference>
<dbReference type="EMBL" id="HE612859">
    <property type="protein sequence ID" value="CCE62852.1"/>
    <property type="molecule type" value="Genomic_DNA"/>
</dbReference>
<dbReference type="PANTHER" id="PTHR13510">
    <property type="entry name" value="FYVE-FINGER-CONTAINING RAB5 EFFECTOR PROTEIN RABENOSYN-5-RELATED"/>
    <property type="match status" value="1"/>
</dbReference>
<dbReference type="eggNOG" id="KOG1842">
    <property type="taxonomic scope" value="Eukaryota"/>
</dbReference>
<evidence type="ECO:0000256" key="5">
    <source>
        <dbReference type="SAM" id="MobiDB-lite"/>
    </source>
</evidence>
<keyword evidence="8" id="KW-1185">Reference proteome</keyword>
<dbReference type="InterPro" id="IPR021565">
    <property type="entry name" value="Rbsn_Rab-bd"/>
</dbReference>
<dbReference type="GO" id="GO:0000011">
    <property type="term" value="P:vacuole inheritance"/>
    <property type="evidence" value="ECO:0007669"/>
    <property type="project" value="EnsemblFungi"/>
</dbReference>
<keyword evidence="1" id="KW-0479">Metal-binding</keyword>
<feature type="domain" description="FYVE-type" evidence="6">
    <location>
        <begin position="252"/>
        <end position="332"/>
    </location>
</feature>
<evidence type="ECO:0000256" key="4">
    <source>
        <dbReference type="PROSITE-ProRule" id="PRU00091"/>
    </source>
</evidence>
<dbReference type="SMART" id="SM00064">
    <property type="entry name" value="FYVE"/>
    <property type="match status" value="2"/>
</dbReference>
<sequence>MSTTEEPPNDPLQQSNAYASFADIEVICPVCSHSFLNLNSLNVHLDKDHGFSSEAIKEPTNSNKTASDHLLSKHGSNIKSNTSGILPNKGSKSNPNKQFITHKHFKQPLDGKPKCYKCNTTITNHSNLINCNKCGEIFCKRDCKNVIKLDKNAKYDPRSGKFYLCCNNCFTSKTGYKDMGRTVDLTGDFTQFRNLMIGDKMLTTLQLENRLVKLIDGSITIYRKYKDSLFFAVKVRLEIAKLESSVTPWKYDYNVSDCYICLQPFNITNRKHHCRLCGNIVCEKETTNCSNNVTIETLMNASSDLSYKETNLTSEEADQHIRVCSRCIHSLFIPRKFKQESNNPPPLLIKLLEKLNDIASVIINTLPIFKERVKIIELGDKDPSITKDENLIKVAQLRNKLLRAFALYNDTSRQINLLKPQTLEETKIQNSIKQVSTKFITDNILPLKSLPGIFTDATNNTNNSPPELNSLTEVTFNNNLTIKEVKQYREELMVLKEQSFLVQGMIDTAKKQRQFEEVGSLNKNLSELKTRESHIEKLLGDKSFT</sequence>
<dbReference type="SUPFAM" id="SSF57903">
    <property type="entry name" value="FYVE/PHD zinc finger"/>
    <property type="match status" value="2"/>
</dbReference>
<accession>G8BSN1</accession>
<dbReference type="HOGENOM" id="CLU_026440_1_0_1"/>
<protein>
    <recommendedName>
        <fullName evidence="6">FYVE-type domain-containing protein</fullName>
    </recommendedName>
</protein>
<proteinExistence type="predicted"/>
<dbReference type="CDD" id="cd15737">
    <property type="entry name" value="FYVE2_Vac1p_like"/>
    <property type="match status" value="1"/>
</dbReference>
<evidence type="ECO:0000256" key="2">
    <source>
        <dbReference type="ARBA" id="ARBA00022771"/>
    </source>
</evidence>
<feature type="region of interest" description="Disordered" evidence="5">
    <location>
        <begin position="53"/>
        <end position="94"/>
    </location>
</feature>
<dbReference type="GO" id="GO:0006904">
    <property type="term" value="P:vesicle docking involved in exocytosis"/>
    <property type="evidence" value="ECO:0007669"/>
    <property type="project" value="EnsemblFungi"/>
</dbReference>
<dbReference type="SUPFAM" id="SSF140125">
    <property type="entry name" value="Rabenosyn-5 Rab-binding domain-like"/>
    <property type="match status" value="1"/>
</dbReference>
<dbReference type="GeneID" id="11534240"/>
<evidence type="ECO:0000256" key="1">
    <source>
        <dbReference type="ARBA" id="ARBA00022723"/>
    </source>
</evidence>
<name>G8BSN1_TETPH</name>
<reference evidence="7 8" key="1">
    <citation type="journal article" date="2011" name="Proc. Natl. Acad. Sci. U.S.A.">
        <title>Evolutionary erosion of yeast sex chromosomes by mating-type switching accidents.</title>
        <authorList>
            <person name="Gordon J.L."/>
            <person name="Armisen D."/>
            <person name="Proux-Wera E."/>
            <person name="Oheigeartaigh S.S."/>
            <person name="Byrne K.P."/>
            <person name="Wolfe K.H."/>
        </authorList>
    </citation>
    <scope>NUCLEOTIDE SEQUENCE [LARGE SCALE GENOMIC DNA]</scope>
    <source>
        <strain evidence="8">ATCC 24235 / CBS 4417 / NBRC 1672 / NRRL Y-8282 / UCD 70-5</strain>
    </source>
</reference>
<evidence type="ECO:0000313" key="8">
    <source>
        <dbReference type="Proteomes" id="UP000005666"/>
    </source>
</evidence>